<keyword evidence="5 7" id="KW-0408">Iron</keyword>
<keyword evidence="4 7" id="KW-0560">Oxidoreductase</keyword>
<comment type="similarity">
    <text evidence="1 7">Belongs to the cytochrome P450 family.</text>
</comment>
<gene>
    <name evidence="9" type="ORF">Kpho02_50760</name>
</gene>
<evidence type="ECO:0000256" key="4">
    <source>
        <dbReference type="ARBA" id="ARBA00023002"/>
    </source>
</evidence>
<dbReference type="InterPro" id="IPR001128">
    <property type="entry name" value="Cyt_P450"/>
</dbReference>
<dbReference type="PRINTS" id="PR00385">
    <property type="entry name" value="P450"/>
</dbReference>
<dbReference type="CDD" id="cd11030">
    <property type="entry name" value="CYP105-like"/>
    <property type="match status" value="1"/>
</dbReference>
<evidence type="ECO:0000256" key="2">
    <source>
        <dbReference type="ARBA" id="ARBA00022617"/>
    </source>
</evidence>
<feature type="region of interest" description="Disordered" evidence="8">
    <location>
        <begin position="1"/>
        <end position="36"/>
    </location>
</feature>
<dbReference type="PRINTS" id="PR00359">
    <property type="entry name" value="BP450"/>
</dbReference>
<dbReference type="InterPro" id="IPR017972">
    <property type="entry name" value="Cyt_P450_CS"/>
</dbReference>
<keyword evidence="3 7" id="KW-0479">Metal-binding</keyword>
<dbReference type="InterPro" id="IPR002397">
    <property type="entry name" value="Cyt_P450_B"/>
</dbReference>
<evidence type="ECO:0000256" key="5">
    <source>
        <dbReference type="ARBA" id="ARBA00023004"/>
    </source>
</evidence>
<dbReference type="PROSITE" id="PS00086">
    <property type="entry name" value="CYTOCHROME_P450"/>
    <property type="match status" value="1"/>
</dbReference>
<dbReference type="GO" id="GO:0004497">
    <property type="term" value="F:monooxygenase activity"/>
    <property type="evidence" value="ECO:0007669"/>
    <property type="project" value="UniProtKB-KW"/>
</dbReference>
<dbReference type="FunFam" id="1.10.630.10:FF:000018">
    <property type="entry name" value="Cytochrome P450 monooxygenase"/>
    <property type="match status" value="1"/>
</dbReference>
<dbReference type="AlphaFoldDB" id="A0A9W6QDZ0"/>
<evidence type="ECO:0000256" key="8">
    <source>
        <dbReference type="SAM" id="MobiDB-lite"/>
    </source>
</evidence>
<protein>
    <submittedName>
        <fullName evidence="9">Cytochrome P450</fullName>
    </submittedName>
</protein>
<dbReference type="EMBL" id="BSSA01000020">
    <property type="protein sequence ID" value="GLW72777.1"/>
    <property type="molecule type" value="Genomic_DNA"/>
</dbReference>
<dbReference type="GO" id="GO:0020037">
    <property type="term" value="F:heme binding"/>
    <property type="evidence" value="ECO:0007669"/>
    <property type="project" value="InterPro"/>
</dbReference>
<comment type="caution">
    <text evidence="9">The sequence shown here is derived from an EMBL/GenBank/DDBJ whole genome shotgun (WGS) entry which is preliminary data.</text>
</comment>
<organism evidence="9 10">
    <name type="scientific">Kitasatospora phosalacinea</name>
    <dbReference type="NCBI Taxonomy" id="2065"/>
    <lineage>
        <taxon>Bacteria</taxon>
        <taxon>Bacillati</taxon>
        <taxon>Actinomycetota</taxon>
        <taxon>Actinomycetes</taxon>
        <taxon>Kitasatosporales</taxon>
        <taxon>Streptomycetaceae</taxon>
        <taxon>Kitasatospora</taxon>
    </lineage>
</organism>
<evidence type="ECO:0000256" key="1">
    <source>
        <dbReference type="ARBA" id="ARBA00010617"/>
    </source>
</evidence>
<dbReference type="GO" id="GO:0005506">
    <property type="term" value="F:iron ion binding"/>
    <property type="evidence" value="ECO:0007669"/>
    <property type="project" value="InterPro"/>
</dbReference>
<accession>A0A9W6QDZ0</accession>
<name>A0A9W6QDZ0_9ACTN</name>
<dbReference type="Pfam" id="PF00067">
    <property type="entry name" value="p450"/>
    <property type="match status" value="1"/>
</dbReference>
<feature type="compositionally biased region" description="Low complexity" evidence="8">
    <location>
        <begin position="1"/>
        <end position="18"/>
    </location>
</feature>
<reference evidence="9" key="1">
    <citation type="submission" date="2023-02" db="EMBL/GenBank/DDBJ databases">
        <title>Kitasatospora phosalacinea NBRC 14627.</title>
        <authorList>
            <person name="Ichikawa N."/>
            <person name="Sato H."/>
            <person name="Tonouchi N."/>
        </authorList>
    </citation>
    <scope>NUCLEOTIDE SEQUENCE</scope>
    <source>
        <strain evidence="9">NBRC 14627</strain>
    </source>
</reference>
<dbReference type="Proteomes" id="UP001165041">
    <property type="component" value="Unassembled WGS sequence"/>
</dbReference>
<keyword evidence="6 7" id="KW-0503">Monooxygenase</keyword>
<sequence length="402" mass="44288">MATAAPAAHPAPATHPAPRGTCPFAPPPAYQQAREDTPVTRVTLWDGTPCWLVTRHQEARALLADPRFSADATRPGFPFLSAAARHLGAGKTSFIRMDDPEHHRLRRMLTGDFTIRRTAALRPAVQQAADRLLDAMTADRTGADLVAEFALPLPSLVICLLLGVPYQDHEFFQRCSRTLLRRDSPIEEVVAAQDELTAYLDALTDRKRTEPDDAILSRLVARGELSTEDIGAMGRLLLIAGHETTANMTALSVLALLRHPDQLAHLRAHPEATPAAVEELLRWLSIVQTGVTRVATEDVEIGGVLIRAGEGVVCQINTANRDGRRYPDGDALDLTRDTRQHLAFGFGVHQCLGQPLARLELEIALDTLLRRLPGLRLAVPFEEIRFRHEMTVYGVETLPVTW</sequence>
<dbReference type="PANTHER" id="PTHR46696:SF1">
    <property type="entry name" value="CYTOCHROME P450 YJIB-RELATED"/>
    <property type="match status" value="1"/>
</dbReference>
<proteinExistence type="inferred from homology"/>
<dbReference type="PANTHER" id="PTHR46696">
    <property type="entry name" value="P450, PUTATIVE (EUROFUNG)-RELATED"/>
    <property type="match status" value="1"/>
</dbReference>
<dbReference type="InterPro" id="IPR036396">
    <property type="entry name" value="Cyt_P450_sf"/>
</dbReference>
<dbReference type="RefSeq" id="WP_285738459.1">
    <property type="nucleotide sequence ID" value="NZ_BSSA01000020.1"/>
</dbReference>
<evidence type="ECO:0000256" key="7">
    <source>
        <dbReference type="RuleBase" id="RU000461"/>
    </source>
</evidence>
<evidence type="ECO:0000313" key="10">
    <source>
        <dbReference type="Proteomes" id="UP001165041"/>
    </source>
</evidence>
<keyword evidence="2 7" id="KW-0349">Heme</keyword>
<evidence type="ECO:0000313" key="9">
    <source>
        <dbReference type="EMBL" id="GLW72777.1"/>
    </source>
</evidence>
<dbReference type="Gene3D" id="1.10.630.10">
    <property type="entry name" value="Cytochrome P450"/>
    <property type="match status" value="1"/>
</dbReference>
<dbReference type="SUPFAM" id="SSF48264">
    <property type="entry name" value="Cytochrome P450"/>
    <property type="match status" value="1"/>
</dbReference>
<evidence type="ECO:0000256" key="6">
    <source>
        <dbReference type="ARBA" id="ARBA00023033"/>
    </source>
</evidence>
<evidence type="ECO:0000256" key="3">
    <source>
        <dbReference type="ARBA" id="ARBA00022723"/>
    </source>
</evidence>
<dbReference type="GO" id="GO:0016705">
    <property type="term" value="F:oxidoreductase activity, acting on paired donors, with incorporation or reduction of molecular oxygen"/>
    <property type="evidence" value="ECO:0007669"/>
    <property type="project" value="InterPro"/>
</dbReference>